<dbReference type="Proteomes" id="UP000503088">
    <property type="component" value="Chromosome"/>
</dbReference>
<dbReference type="Pfam" id="PF01968">
    <property type="entry name" value="Hydantoinase_A"/>
    <property type="match status" value="1"/>
</dbReference>
<evidence type="ECO:0000259" key="1">
    <source>
        <dbReference type="Pfam" id="PF01968"/>
    </source>
</evidence>
<dbReference type="InterPro" id="IPR043129">
    <property type="entry name" value="ATPase_NBD"/>
</dbReference>
<feature type="domain" description="Hydantoinase A/oxoprolinase" evidence="1">
    <location>
        <begin position="200"/>
        <end position="400"/>
    </location>
</feature>
<dbReference type="EMBL" id="CP048104">
    <property type="protein sequence ID" value="QKG83981.1"/>
    <property type="molecule type" value="Genomic_DNA"/>
</dbReference>
<evidence type="ECO:0000313" key="3">
    <source>
        <dbReference type="EMBL" id="QKG83981.1"/>
    </source>
</evidence>
<dbReference type="GO" id="GO:0016787">
    <property type="term" value="F:hydrolase activity"/>
    <property type="evidence" value="ECO:0007669"/>
    <property type="project" value="InterPro"/>
</dbReference>
<dbReference type="RefSeq" id="WP_173221232.1">
    <property type="nucleotide sequence ID" value="NZ_CP048104.1"/>
</dbReference>
<evidence type="ECO:0000259" key="2">
    <source>
        <dbReference type="Pfam" id="PF05378"/>
    </source>
</evidence>
<dbReference type="InterPro" id="IPR002821">
    <property type="entry name" value="Hydantoinase_A"/>
</dbReference>
<dbReference type="KEGG" id="kpul:GXN76_05505"/>
<name>A0A7D3Y907_9BACL</name>
<keyword evidence="4" id="KW-1185">Reference proteome</keyword>
<gene>
    <name evidence="3" type="ORF">GXN76_05505</name>
</gene>
<dbReference type="SUPFAM" id="SSF53067">
    <property type="entry name" value="Actin-like ATPase domain"/>
    <property type="match status" value="1"/>
</dbReference>
<organism evidence="3 4">
    <name type="scientific">Kroppenstedtia pulmonis</name>
    <dbReference type="NCBI Taxonomy" id="1380685"/>
    <lineage>
        <taxon>Bacteria</taxon>
        <taxon>Bacillati</taxon>
        <taxon>Bacillota</taxon>
        <taxon>Bacilli</taxon>
        <taxon>Bacillales</taxon>
        <taxon>Thermoactinomycetaceae</taxon>
        <taxon>Kroppenstedtia</taxon>
    </lineage>
</organism>
<protein>
    <submittedName>
        <fullName evidence="3">Hydantoinase/oxoprolinase family protein</fullName>
    </submittedName>
</protein>
<proteinExistence type="predicted"/>
<dbReference type="InterPro" id="IPR008040">
    <property type="entry name" value="Hydant_A_N"/>
</dbReference>
<dbReference type="InterPro" id="IPR045079">
    <property type="entry name" value="Oxoprolinase-like"/>
</dbReference>
<accession>A0A7D3Y907</accession>
<dbReference type="Pfam" id="PF05378">
    <property type="entry name" value="Hydant_A_N"/>
    <property type="match status" value="1"/>
</dbReference>
<evidence type="ECO:0000313" key="4">
    <source>
        <dbReference type="Proteomes" id="UP000503088"/>
    </source>
</evidence>
<dbReference type="PANTHER" id="PTHR11365:SF10">
    <property type="entry name" value="HYDANTOINASE_OXOPROLINASE"/>
    <property type="match status" value="1"/>
</dbReference>
<reference evidence="3 4" key="1">
    <citation type="submission" date="2020-01" db="EMBL/GenBank/DDBJ databases">
        <authorList>
            <person name="Gulvik C.A."/>
            <person name="Batra D.G."/>
        </authorList>
    </citation>
    <scope>NUCLEOTIDE SEQUENCE [LARGE SCALE GENOMIC DNA]</scope>
    <source>
        <strain evidence="3 4">W9323</strain>
    </source>
</reference>
<feature type="domain" description="Hydantoinase/oxoprolinase N-terminal" evidence="2">
    <location>
        <begin position="7"/>
        <end position="179"/>
    </location>
</feature>
<dbReference type="AlphaFoldDB" id="A0A7D3Y907"/>
<sequence length="528" mass="55671">MGKTHYKIGIDVGGTNTDVVILDASNQVIAAVKSSTTQDVEQGIFSGLETVLKESQIDTADIAYVSLGTTHATNAIIRRHDLSKVAVVRICLPAGKGVPSLMNWDADLTSAMGATTYLLHGGVEYDGRPLASKDLDQKECMEVLEQIKEAKTEAIAVTSIFSPVNSEHERQFAQYAREYLGPDVSITLSSEIGSLSLIERENSTILNASVVGVAQNAAKGLVEALKRFGIDTKVFFAQNDGTLMALEYAMRYPVLTIGSGPTNSLRGAAYLSGLKNCIVADIGGTSTDVGIMVNGFPRQSSVAVEVGGVLTNFRMPDLISIGLGGGSIVSVDGDDITIGPDSVGYQISKKAISFGGDVLTTTDIALAAGVASISDPRCDPSRLNHLDPDLVKRAMDKIVEMVLQACDRIKTSAQPLPIVLVGGGSLLVPQGAKGENIIRPENSGCANAIGAAIADASGEVDALWATENISREEALREAQEQAVQKAKDMGADPEEIEIVDMEVVPLTYLPGNVMRIKVKAAGPLRIDS</sequence>
<dbReference type="Gene3D" id="3.30.420.40">
    <property type="match status" value="1"/>
</dbReference>
<dbReference type="PANTHER" id="PTHR11365">
    <property type="entry name" value="5-OXOPROLINASE RELATED"/>
    <property type="match status" value="1"/>
</dbReference>